<evidence type="ECO:0000256" key="1">
    <source>
        <dbReference type="SAM" id="MobiDB-lite"/>
    </source>
</evidence>
<gene>
    <name evidence="2" type="ORF">EPUS_08552</name>
</gene>
<feature type="compositionally biased region" description="Polar residues" evidence="1">
    <location>
        <begin position="205"/>
        <end position="214"/>
    </location>
</feature>
<feature type="compositionally biased region" description="Low complexity" evidence="1">
    <location>
        <begin position="72"/>
        <end position="82"/>
    </location>
</feature>
<organism evidence="2 3">
    <name type="scientific">Endocarpon pusillum (strain Z07020 / HMAS-L-300199)</name>
    <name type="common">Lichen-forming fungus</name>
    <dbReference type="NCBI Taxonomy" id="1263415"/>
    <lineage>
        <taxon>Eukaryota</taxon>
        <taxon>Fungi</taxon>
        <taxon>Dikarya</taxon>
        <taxon>Ascomycota</taxon>
        <taxon>Pezizomycotina</taxon>
        <taxon>Eurotiomycetes</taxon>
        <taxon>Chaetothyriomycetidae</taxon>
        <taxon>Verrucariales</taxon>
        <taxon>Verrucariaceae</taxon>
        <taxon>Endocarpon</taxon>
    </lineage>
</organism>
<keyword evidence="3" id="KW-1185">Reference proteome</keyword>
<dbReference type="eggNOG" id="ENOG502SZS5">
    <property type="taxonomic scope" value="Eukaryota"/>
</dbReference>
<evidence type="ECO:0000313" key="2">
    <source>
        <dbReference type="EMBL" id="ERF73409.1"/>
    </source>
</evidence>
<evidence type="ECO:0000313" key="3">
    <source>
        <dbReference type="Proteomes" id="UP000019373"/>
    </source>
</evidence>
<accession>U1HVL4</accession>
<feature type="compositionally biased region" description="Basic and acidic residues" evidence="1">
    <location>
        <begin position="56"/>
        <end position="71"/>
    </location>
</feature>
<proteinExistence type="predicted"/>
<protein>
    <recommendedName>
        <fullName evidence="4">Aflatoxin regulatory protein domain-containing protein</fullName>
    </recommendedName>
</protein>
<feature type="compositionally biased region" description="Polar residues" evidence="1">
    <location>
        <begin position="140"/>
        <end position="149"/>
    </location>
</feature>
<dbReference type="AlphaFoldDB" id="U1HVL4"/>
<reference evidence="3" key="1">
    <citation type="journal article" date="2014" name="BMC Genomics">
        <title>Genome characteristics reveal the impact of lichenization on lichen-forming fungus Endocarpon pusillum Hedwig (Verrucariales, Ascomycota).</title>
        <authorList>
            <person name="Wang Y.-Y."/>
            <person name="Liu B."/>
            <person name="Zhang X.-Y."/>
            <person name="Zhou Q.-M."/>
            <person name="Zhang T."/>
            <person name="Li H."/>
            <person name="Yu Y.-F."/>
            <person name="Zhang X.-L."/>
            <person name="Hao X.-Y."/>
            <person name="Wang M."/>
            <person name="Wang L."/>
            <person name="Wei J.-C."/>
        </authorList>
    </citation>
    <scope>NUCLEOTIDE SEQUENCE [LARGE SCALE GENOMIC DNA]</scope>
    <source>
        <strain evidence="3">Z07020 / HMAS-L-300199</strain>
    </source>
</reference>
<feature type="region of interest" description="Disordered" evidence="1">
    <location>
        <begin position="351"/>
        <end position="376"/>
    </location>
</feature>
<dbReference type="EMBL" id="KE720952">
    <property type="protein sequence ID" value="ERF73409.1"/>
    <property type="molecule type" value="Genomic_DNA"/>
</dbReference>
<name>U1HVL4_ENDPU</name>
<dbReference type="Proteomes" id="UP000019373">
    <property type="component" value="Unassembled WGS sequence"/>
</dbReference>
<dbReference type="HOGENOM" id="CLU_590563_0_0_1"/>
<dbReference type="OrthoDB" id="4356994at2759"/>
<sequence length="463" mass="49266">MSGTNPATGTKEQVLRRGQGQGQGQGVQQPSVGVGSGQAGRIQPHRAYPSVEMGDPEPRADQDPQQMEHRCSSYSVGDRSSSGNVLDGLDEWLDMDSFLNPGLTAPLENLDGSLEMLNEAMEDSLSGHASSPAGLDDMASGTSPSSFPNADNLVQALMPPHDVVSPLALDIPSTRRQPSASATNGDSTGQDSLSLTPSLGRWSGQPPTILNNIRPSPGSPDRLKPSLMFDPHTKGPVPAAPAASSPSLTRRSDAKDGCPCLHLMACLLEELGAESASSDQATMDLLLGYLRCALVRCSTVLDCERCTSLSDNNMLLAMVGQYMSTICERMVMCYIGLQGAQEQRQSKQQPSVSSLLAGVGGTGGDQEDGNGGTRSGSGVLDADEIWFSTYRIDDGWERMQVLQCLASVQLIEFSRMLEKLKARGGSHRGHLVLLTEAEKRIKAVQLMLRTKLNRPSAGRISSS</sequence>
<feature type="region of interest" description="Disordered" evidence="1">
    <location>
        <begin position="173"/>
        <end position="251"/>
    </location>
</feature>
<dbReference type="OMA" id="STICERM"/>
<evidence type="ECO:0008006" key="4">
    <source>
        <dbReference type="Google" id="ProtNLM"/>
    </source>
</evidence>
<feature type="compositionally biased region" description="Polar residues" evidence="1">
    <location>
        <begin position="174"/>
        <end position="197"/>
    </location>
</feature>
<dbReference type="GeneID" id="19243400"/>
<feature type="compositionally biased region" description="Polar residues" evidence="1">
    <location>
        <begin position="1"/>
        <end position="11"/>
    </location>
</feature>
<feature type="region of interest" description="Disordered" evidence="1">
    <location>
        <begin position="123"/>
        <end position="152"/>
    </location>
</feature>
<feature type="region of interest" description="Disordered" evidence="1">
    <location>
        <begin position="1"/>
        <end position="83"/>
    </location>
</feature>
<dbReference type="RefSeq" id="XP_007800953.1">
    <property type="nucleotide sequence ID" value="XM_007802762.1"/>
</dbReference>
<feature type="compositionally biased region" description="Gly residues" evidence="1">
    <location>
        <begin position="358"/>
        <end position="375"/>
    </location>
</feature>